<dbReference type="Proteomes" id="UP001501153">
    <property type="component" value="Unassembled WGS sequence"/>
</dbReference>
<name>A0ABP8IK53_9BACT</name>
<reference evidence="3" key="1">
    <citation type="journal article" date="2019" name="Int. J. Syst. Evol. Microbiol.">
        <title>The Global Catalogue of Microorganisms (GCM) 10K type strain sequencing project: providing services to taxonomists for standard genome sequencing and annotation.</title>
        <authorList>
            <consortium name="The Broad Institute Genomics Platform"/>
            <consortium name="The Broad Institute Genome Sequencing Center for Infectious Disease"/>
            <person name="Wu L."/>
            <person name="Ma J."/>
        </authorList>
    </citation>
    <scope>NUCLEOTIDE SEQUENCE [LARGE SCALE GENOMIC DNA]</scope>
    <source>
        <strain evidence="3">JCM 17923</strain>
    </source>
</reference>
<evidence type="ECO:0000313" key="3">
    <source>
        <dbReference type="Proteomes" id="UP001501153"/>
    </source>
</evidence>
<gene>
    <name evidence="2" type="ORF">GCM10023185_28200</name>
</gene>
<sequence length="122" mass="13305">METGEAGEKVAGAIKLAVVGYLVSIFIAAGQEWMKLRLEREQYESTLIVQAVNNADQVRSRANLKFLIEAGLVSAHNEKILPLLLDSTMRIKLPADRLPTLPPTPAHYTTPTGARLRVIGLG</sequence>
<organism evidence="2 3">
    <name type="scientific">Hymenobacter saemangeumensis</name>
    <dbReference type="NCBI Taxonomy" id="1084522"/>
    <lineage>
        <taxon>Bacteria</taxon>
        <taxon>Pseudomonadati</taxon>
        <taxon>Bacteroidota</taxon>
        <taxon>Cytophagia</taxon>
        <taxon>Cytophagales</taxon>
        <taxon>Hymenobacteraceae</taxon>
        <taxon>Hymenobacter</taxon>
    </lineage>
</organism>
<comment type="caution">
    <text evidence="2">The sequence shown here is derived from an EMBL/GenBank/DDBJ whole genome shotgun (WGS) entry which is preliminary data.</text>
</comment>
<keyword evidence="1" id="KW-0472">Membrane</keyword>
<accession>A0ABP8IK53</accession>
<evidence type="ECO:0000256" key="1">
    <source>
        <dbReference type="SAM" id="Phobius"/>
    </source>
</evidence>
<protein>
    <submittedName>
        <fullName evidence="2">Uncharacterized protein</fullName>
    </submittedName>
</protein>
<keyword evidence="3" id="KW-1185">Reference proteome</keyword>
<dbReference type="RefSeq" id="WP_345236725.1">
    <property type="nucleotide sequence ID" value="NZ_BAABGZ010000059.1"/>
</dbReference>
<dbReference type="EMBL" id="BAABGZ010000059">
    <property type="protein sequence ID" value="GAA4361264.1"/>
    <property type="molecule type" value="Genomic_DNA"/>
</dbReference>
<feature type="transmembrane region" description="Helical" evidence="1">
    <location>
        <begin position="12"/>
        <end position="30"/>
    </location>
</feature>
<keyword evidence="1" id="KW-1133">Transmembrane helix</keyword>
<keyword evidence="1" id="KW-0812">Transmembrane</keyword>
<evidence type="ECO:0000313" key="2">
    <source>
        <dbReference type="EMBL" id="GAA4361264.1"/>
    </source>
</evidence>
<proteinExistence type="predicted"/>